<organism evidence="2 3">
    <name type="scientific">Plesiocystis pacifica SIR-1</name>
    <dbReference type="NCBI Taxonomy" id="391625"/>
    <lineage>
        <taxon>Bacteria</taxon>
        <taxon>Pseudomonadati</taxon>
        <taxon>Myxococcota</taxon>
        <taxon>Polyangia</taxon>
        <taxon>Nannocystales</taxon>
        <taxon>Nannocystaceae</taxon>
        <taxon>Plesiocystis</taxon>
    </lineage>
</organism>
<dbReference type="RefSeq" id="WP_006976662.1">
    <property type="nucleotide sequence ID" value="NZ_ABCS01000145.1"/>
</dbReference>
<name>A6GIX6_9BACT</name>
<dbReference type="NCBIfam" id="NF002542">
    <property type="entry name" value="PRK02101.1-3"/>
    <property type="match status" value="1"/>
</dbReference>
<dbReference type="GO" id="GO:0033194">
    <property type="term" value="P:response to hydroperoxide"/>
    <property type="evidence" value="ECO:0007669"/>
    <property type="project" value="TreeGrafter"/>
</dbReference>
<protein>
    <recommendedName>
        <fullName evidence="1">UPF0246 protein PPSIR1_17860</fullName>
    </recommendedName>
</protein>
<accession>A6GIX6</accession>
<comment type="caution">
    <text evidence="2">The sequence shown here is derived from an EMBL/GenBank/DDBJ whole genome shotgun (WGS) entry which is preliminary data.</text>
</comment>
<dbReference type="eggNOG" id="COG3022">
    <property type="taxonomic scope" value="Bacteria"/>
</dbReference>
<dbReference type="GO" id="GO:0005829">
    <property type="term" value="C:cytosol"/>
    <property type="evidence" value="ECO:0007669"/>
    <property type="project" value="TreeGrafter"/>
</dbReference>
<keyword evidence="3" id="KW-1185">Reference proteome</keyword>
<dbReference type="InterPro" id="IPR005583">
    <property type="entry name" value="YaaA"/>
</dbReference>
<comment type="similarity">
    <text evidence="1">Belongs to the UPF0246 family.</text>
</comment>
<dbReference type="EMBL" id="ABCS01000145">
    <property type="protein sequence ID" value="EDM74173.1"/>
    <property type="molecule type" value="Genomic_DNA"/>
</dbReference>
<reference evidence="2 3" key="1">
    <citation type="submission" date="2007-06" db="EMBL/GenBank/DDBJ databases">
        <authorList>
            <person name="Shimkets L."/>
            <person name="Ferriera S."/>
            <person name="Johnson J."/>
            <person name="Kravitz S."/>
            <person name="Beeson K."/>
            <person name="Sutton G."/>
            <person name="Rogers Y.-H."/>
            <person name="Friedman R."/>
            <person name="Frazier M."/>
            <person name="Venter J.C."/>
        </authorList>
    </citation>
    <scope>NUCLEOTIDE SEQUENCE [LARGE SCALE GENOMIC DNA]</scope>
    <source>
        <strain evidence="2 3">SIR-1</strain>
    </source>
</reference>
<dbReference type="STRING" id="391625.PPSIR1_17860"/>
<dbReference type="PANTHER" id="PTHR30283">
    <property type="entry name" value="PEROXIDE STRESS RESPONSE PROTEIN YAAA"/>
    <property type="match status" value="1"/>
</dbReference>
<dbReference type="Proteomes" id="UP000005801">
    <property type="component" value="Unassembled WGS sequence"/>
</dbReference>
<dbReference type="OrthoDB" id="9777133at2"/>
<evidence type="ECO:0000313" key="2">
    <source>
        <dbReference type="EMBL" id="EDM74173.1"/>
    </source>
</evidence>
<sequence length="269" mass="30398">MLAVLSPAKSLDLSPASIPLETSTPALMDDAQALMKTTRNLSQKKLRELMKLSEDLAKLNYDRFRSFELPFTDDNALPASLAFAGDVYRGLDARSLSAADLEWAADRVLILSGMFGLLRPLDLIQPYRLEMGTKLATRRGKNLYEFWGGRIREQLDATLEGHADPTLVNLASNEYFKAAQAKQLAKDGRRVVACVFEDWKQDPNEGKVLSFMAKVARGAMARYLITERIDRAEGLKDFAVDRYRFDKRRSTADKWIFKRKFVPVAQKKG</sequence>
<evidence type="ECO:0000256" key="1">
    <source>
        <dbReference type="HAMAP-Rule" id="MF_00652"/>
    </source>
</evidence>
<dbReference type="PANTHER" id="PTHR30283:SF4">
    <property type="entry name" value="PEROXIDE STRESS RESISTANCE PROTEIN YAAA"/>
    <property type="match status" value="1"/>
</dbReference>
<dbReference type="AlphaFoldDB" id="A6GIX6"/>
<proteinExistence type="inferred from homology"/>
<dbReference type="HAMAP" id="MF_00652">
    <property type="entry name" value="UPF0246"/>
    <property type="match status" value="1"/>
</dbReference>
<dbReference type="Pfam" id="PF03883">
    <property type="entry name" value="H2O2_YaaD"/>
    <property type="match status" value="1"/>
</dbReference>
<evidence type="ECO:0000313" key="3">
    <source>
        <dbReference type="Proteomes" id="UP000005801"/>
    </source>
</evidence>
<gene>
    <name evidence="2" type="ORF">PPSIR1_17860</name>
</gene>